<sequence length="225" mass="25538">MKSKMMKFAAAILALAVMLGAPAGSYAKEQSHSKKHEQQKKQEKKKKDDKKKKEKERKKKEEAKKKAKLKKQYTNKYRELNKKLVRIEYKVKSINEEIELYYAEEPAEEEEPPAEPAPETGTADSNSDDEDGENEDGDDEKDCDKEDEEESRYAEFNNKLVSLKKQLDQAKREMNKVAADAKKKGATLDASLIKAATDKYDSVKALIAESLTNLNNKEFGEPAAE</sequence>
<evidence type="ECO:0000313" key="3">
    <source>
        <dbReference type="EMBL" id="OYD57522.1"/>
    </source>
</evidence>
<feature type="chain" id="PRO_5013099360" evidence="2">
    <location>
        <begin position="28"/>
        <end position="225"/>
    </location>
</feature>
<feature type="region of interest" description="Disordered" evidence="1">
    <location>
        <begin position="102"/>
        <end position="157"/>
    </location>
</feature>
<protein>
    <submittedName>
        <fullName evidence="3">Uncharacterized protein</fullName>
    </submittedName>
</protein>
<evidence type="ECO:0000256" key="1">
    <source>
        <dbReference type="SAM" id="MobiDB-lite"/>
    </source>
</evidence>
<comment type="caution">
    <text evidence="3">The sequence shown here is derived from an EMBL/GenBank/DDBJ whole genome shotgun (WGS) entry which is preliminary data.</text>
</comment>
<evidence type="ECO:0000256" key="2">
    <source>
        <dbReference type="SAM" id="SignalP"/>
    </source>
</evidence>
<feature type="signal peptide" evidence="2">
    <location>
        <begin position="1"/>
        <end position="27"/>
    </location>
</feature>
<keyword evidence="4" id="KW-1185">Reference proteome</keyword>
<reference evidence="3 4" key="1">
    <citation type="submission" date="2017-07" db="EMBL/GenBank/DDBJ databases">
        <title>Fictibacillus sp. nov. GDSW-R2A3 Genome sequencing and assembly.</title>
        <authorList>
            <person name="Mayilraj S."/>
        </authorList>
    </citation>
    <scope>NUCLEOTIDE SEQUENCE [LARGE SCALE GENOMIC DNA]</scope>
    <source>
        <strain evidence="3 4">GDSW-R2A3</strain>
    </source>
</reference>
<feature type="compositionally biased region" description="Acidic residues" evidence="1">
    <location>
        <begin position="126"/>
        <end position="150"/>
    </location>
</feature>
<dbReference type="EMBL" id="NOII01000003">
    <property type="protein sequence ID" value="OYD57522.1"/>
    <property type="molecule type" value="Genomic_DNA"/>
</dbReference>
<evidence type="ECO:0000313" key="4">
    <source>
        <dbReference type="Proteomes" id="UP000215059"/>
    </source>
</evidence>
<organism evidence="3 4">
    <name type="scientific">Fictibacillus aquaticus</name>
    <dbReference type="NCBI Taxonomy" id="2021314"/>
    <lineage>
        <taxon>Bacteria</taxon>
        <taxon>Bacillati</taxon>
        <taxon>Bacillota</taxon>
        <taxon>Bacilli</taxon>
        <taxon>Bacillales</taxon>
        <taxon>Fictibacillaceae</taxon>
        <taxon>Fictibacillus</taxon>
    </lineage>
</organism>
<accession>A0A235F8E9</accession>
<feature type="region of interest" description="Disordered" evidence="1">
    <location>
        <begin position="25"/>
        <end position="74"/>
    </location>
</feature>
<name>A0A235F8E9_9BACL</name>
<proteinExistence type="predicted"/>
<keyword evidence="2" id="KW-0732">Signal</keyword>
<gene>
    <name evidence="3" type="ORF">CGZ90_12685</name>
</gene>
<feature type="compositionally biased region" description="Basic residues" evidence="1">
    <location>
        <begin position="33"/>
        <end position="58"/>
    </location>
</feature>
<dbReference type="RefSeq" id="WP_094252872.1">
    <property type="nucleotide sequence ID" value="NZ_JBHLXL010000001.1"/>
</dbReference>
<dbReference type="Proteomes" id="UP000215059">
    <property type="component" value="Unassembled WGS sequence"/>
</dbReference>
<dbReference type="AlphaFoldDB" id="A0A235F8E9"/>